<reference evidence="7" key="1">
    <citation type="journal article" date="2021" name="Nat. Commun.">
        <title>Genetic determinants of endophytism in the Arabidopsis root mycobiome.</title>
        <authorList>
            <person name="Mesny F."/>
            <person name="Miyauchi S."/>
            <person name="Thiergart T."/>
            <person name="Pickel B."/>
            <person name="Atanasova L."/>
            <person name="Karlsson M."/>
            <person name="Huettel B."/>
            <person name="Barry K.W."/>
            <person name="Haridas S."/>
            <person name="Chen C."/>
            <person name="Bauer D."/>
            <person name="Andreopoulos W."/>
            <person name="Pangilinan J."/>
            <person name="LaButti K."/>
            <person name="Riley R."/>
            <person name="Lipzen A."/>
            <person name="Clum A."/>
            <person name="Drula E."/>
            <person name="Henrissat B."/>
            <person name="Kohler A."/>
            <person name="Grigoriev I.V."/>
            <person name="Martin F.M."/>
            <person name="Hacquard S."/>
        </authorList>
    </citation>
    <scope>NUCLEOTIDE SEQUENCE</scope>
    <source>
        <strain evidence="7">MPI-SDFR-AT-0120</strain>
    </source>
</reference>
<dbReference type="CDD" id="cd12148">
    <property type="entry name" value="fungal_TF_MHR"/>
    <property type="match status" value="1"/>
</dbReference>
<keyword evidence="3" id="KW-0805">Transcription regulation</keyword>
<evidence type="ECO:0000256" key="2">
    <source>
        <dbReference type="ARBA" id="ARBA00022723"/>
    </source>
</evidence>
<dbReference type="EMBL" id="JAGMVJ010000012">
    <property type="protein sequence ID" value="KAH7084124.1"/>
    <property type="molecule type" value="Genomic_DNA"/>
</dbReference>
<evidence type="ECO:0000313" key="8">
    <source>
        <dbReference type="Proteomes" id="UP000813461"/>
    </source>
</evidence>
<evidence type="ECO:0000256" key="5">
    <source>
        <dbReference type="ARBA" id="ARBA00023242"/>
    </source>
</evidence>
<keyword evidence="5" id="KW-0539">Nucleus</keyword>
<dbReference type="SUPFAM" id="SSF57701">
    <property type="entry name" value="Zn2/Cys6 DNA-binding domain"/>
    <property type="match status" value="1"/>
</dbReference>
<evidence type="ECO:0000313" key="7">
    <source>
        <dbReference type="EMBL" id="KAH7084124.1"/>
    </source>
</evidence>
<accession>A0A8K0VWS8</accession>
<dbReference type="PROSITE" id="PS00463">
    <property type="entry name" value="ZN2_CY6_FUNGAL_1"/>
    <property type="match status" value="1"/>
</dbReference>
<dbReference type="InterPro" id="IPR036864">
    <property type="entry name" value="Zn2-C6_fun-type_DNA-bd_sf"/>
</dbReference>
<comment type="caution">
    <text evidence="7">The sequence shown here is derived from an EMBL/GenBank/DDBJ whole genome shotgun (WGS) entry which is preliminary data.</text>
</comment>
<sequence length="490" mass="55236">MSAPQVCATCKKRKKRCDKRIPRCSYCAQRDIDCSYEYGTRPTSYTSSITTPGSGSESAGEVAALGDSRVLSEERPHGYDRPPLVPPVQPFPLAPILDPTYFHTTSALAIFRIIDESGRSIEDISLLYFNGIHLWIPFFCPGRFRKDVLCYHSQPTAEFSLLLLCMCLLTQGSAPKPGRSTDHAMLYFYAKSFLAQLLAVLPTSIQLIQAGLFISMYEYATLKSDQALMTIDTCIRIAYELGIHKKPECPGWNEGWNTWWGLRIFERIFYCDATTREAPLISTAPNNEDLLPHEVDELAWEQRLGWSGTLTPLRVTGVGCLGRAAQAVWLLDRVVEVIASDPRNLSNLMALDGELQQLLSITMDKCQGRRGGHCGAVGTAIRALFILHQSILHNNRTPIDAQVQQHSEAALNTVAQMVVDVARSHREIPENDVDIISPISRYIIRYALDHLYKTRYEDQKKWFQDVDALRESLAKLATRWPAEERVQLRD</sequence>
<keyword evidence="2" id="KW-0479">Metal-binding</keyword>
<evidence type="ECO:0000256" key="4">
    <source>
        <dbReference type="ARBA" id="ARBA00023163"/>
    </source>
</evidence>
<dbReference type="GO" id="GO:0005634">
    <property type="term" value="C:nucleus"/>
    <property type="evidence" value="ECO:0007669"/>
    <property type="project" value="UniProtKB-SubCell"/>
</dbReference>
<dbReference type="GO" id="GO:0008270">
    <property type="term" value="F:zinc ion binding"/>
    <property type="evidence" value="ECO:0007669"/>
    <property type="project" value="InterPro"/>
</dbReference>
<keyword evidence="8" id="KW-1185">Reference proteome</keyword>
<dbReference type="InterPro" id="IPR001138">
    <property type="entry name" value="Zn2Cys6_DnaBD"/>
</dbReference>
<dbReference type="Pfam" id="PF00172">
    <property type="entry name" value="Zn_clus"/>
    <property type="match status" value="1"/>
</dbReference>
<dbReference type="InterPro" id="IPR050815">
    <property type="entry name" value="TF_fung"/>
</dbReference>
<dbReference type="GO" id="GO:0000981">
    <property type="term" value="F:DNA-binding transcription factor activity, RNA polymerase II-specific"/>
    <property type="evidence" value="ECO:0007669"/>
    <property type="project" value="InterPro"/>
</dbReference>
<protein>
    <recommendedName>
        <fullName evidence="6">Zn(2)-C6 fungal-type domain-containing protein</fullName>
    </recommendedName>
</protein>
<dbReference type="SMART" id="SM00066">
    <property type="entry name" value="GAL4"/>
    <property type="match status" value="1"/>
</dbReference>
<comment type="subcellular location">
    <subcellularLocation>
        <location evidence="1">Nucleus</location>
    </subcellularLocation>
</comment>
<evidence type="ECO:0000256" key="1">
    <source>
        <dbReference type="ARBA" id="ARBA00004123"/>
    </source>
</evidence>
<dbReference type="Gene3D" id="4.10.240.10">
    <property type="entry name" value="Zn(2)-C6 fungal-type DNA-binding domain"/>
    <property type="match status" value="1"/>
</dbReference>
<feature type="domain" description="Zn(2)-C6 fungal-type" evidence="6">
    <location>
        <begin position="6"/>
        <end position="36"/>
    </location>
</feature>
<organism evidence="7 8">
    <name type="scientific">Paraphoma chrysanthemicola</name>
    <dbReference type="NCBI Taxonomy" id="798071"/>
    <lineage>
        <taxon>Eukaryota</taxon>
        <taxon>Fungi</taxon>
        <taxon>Dikarya</taxon>
        <taxon>Ascomycota</taxon>
        <taxon>Pezizomycotina</taxon>
        <taxon>Dothideomycetes</taxon>
        <taxon>Pleosporomycetidae</taxon>
        <taxon>Pleosporales</taxon>
        <taxon>Pleosporineae</taxon>
        <taxon>Phaeosphaeriaceae</taxon>
        <taxon>Paraphoma</taxon>
    </lineage>
</organism>
<keyword evidence="4" id="KW-0804">Transcription</keyword>
<dbReference type="GO" id="GO:0003677">
    <property type="term" value="F:DNA binding"/>
    <property type="evidence" value="ECO:0007669"/>
    <property type="project" value="InterPro"/>
</dbReference>
<dbReference type="AlphaFoldDB" id="A0A8K0VWS8"/>
<dbReference type="PANTHER" id="PTHR47338">
    <property type="entry name" value="ZN(II)2CYS6 TRANSCRIPTION FACTOR (EUROFUNG)-RELATED"/>
    <property type="match status" value="1"/>
</dbReference>
<dbReference type="PANTHER" id="PTHR47338:SF20">
    <property type="entry name" value="ZN(II)2CYS6 TRANSCRIPTION FACTOR (EUROFUNG)"/>
    <property type="match status" value="1"/>
</dbReference>
<evidence type="ECO:0000256" key="3">
    <source>
        <dbReference type="ARBA" id="ARBA00023015"/>
    </source>
</evidence>
<dbReference type="PROSITE" id="PS50048">
    <property type="entry name" value="ZN2_CY6_FUNGAL_2"/>
    <property type="match status" value="1"/>
</dbReference>
<evidence type="ECO:0000259" key="6">
    <source>
        <dbReference type="PROSITE" id="PS50048"/>
    </source>
</evidence>
<proteinExistence type="predicted"/>
<dbReference type="OrthoDB" id="3862662at2759"/>
<dbReference type="Pfam" id="PF04082">
    <property type="entry name" value="Fungal_trans"/>
    <property type="match status" value="1"/>
</dbReference>
<name>A0A8K0VWS8_9PLEO</name>
<gene>
    <name evidence="7" type="ORF">FB567DRAFT_75897</name>
</gene>
<dbReference type="Proteomes" id="UP000813461">
    <property type="component" value="Unassembled WGS sequence"/>
</dbReference>
<dbReference type="GO" id="GO:0006351">
    <property type="term" value="P:DNA-templated transcription"/>
    <property type="evidence" value="ECO:0007669"/>
    <property type="project" value="InterPro"/>
</dbReference>
<dbReference type="InterPro" id="IPR007219">
    <property type="entry name" value="XnlR_reg_dom"/>
</dbReference>